<protein>
    <submittedName>
        <fullName evidence="3">DUF4395 domain-containing protein</fullName>
    </submittedName>
</protein>
<reference evidence="3 4" key="1">
    <citation type="journal article" date="2019" name="Nat. Microbiol.">
        <title>Mediterranean grassland soil C-N compound turnover is dependent on rainfall and depth, and is mediated by genomically divergent microorganisms.</title>
        <authorList>
            <person name="Diamond S."/>
            <person name="Andeer P.F."/>
            <person name="Li Z."/>
            <person name="Crits-Christoph A."/>
            <person name="Burstein D."/>
            <person name="Anantharaman K."/>
            <person name="Lane K.R."/>
            <person name="Thomas B.C."/>
            <person name="Pan C."/>
            <person name="Northen T.R."/>
            <person name="Banfield J.F."/>
        </authorList>
    </citation>
    <scope>NUCLEOTIDE SEQUENCE [LARGE SCALE GENOMIC DNA]</scope>
    <source>
        <strain evidence="3">NP_2</strain>
    </source>
</reference>
<dbReference type="Pfam" id="PF14340">
    <property type="entry name" value="DUF4395"/>
    <property type="match status" value="1"/>
</dbReference>
<dbReference type="InterPro" id="IPR025508">
    <property type="entry name" value="DUF4395"/>
</dbReference>
<name>A0A537LEE0_9BACT</name>
<feature type="transmembrane region" description="Helical" evidence="1">
    <location>
        <begin position="124"/>
        <end position="146"/>
    </location>
</feature>
<evidence type="ECO:0000313" key="4">
    <source>
        <dbReference type="Proteomes" id="UP000318661"/>
    </source>
</evidence>
<dbReference type="Proteomes" id="UP000318661">
    <property type="component" value="Unassembled WGS sequence"/>
</dbReference>
<dbReference type="InterPro" id="IPR016942">
    <property type="entry name" value="UCP030042"/>
</dbReference>
<evidence type="ECO:0000256" key="1">
    <source>
        <dbReference type="SAM" id="Phobius"/>
    </source>
</evidence>
<feature type="domain" description="DUF4395" evidence="2">
    <location>
        <begin position="20"/>
        <end position="150"/>
    </location>
</feature>
<keyword evidence="1" id="KW-0812">Transmembrane</keyword>
<sequence>MLLHTHELCAGKEQVMAVKVDHNAIKFNQVSLTIVAVVAALTNQPWLVAVLALILAASTARPQSGLFRVLYQRAALPLGLVRPHLVEDDPAPHRFAQGVGATFLGLSWIALAAGAPVLGWALDLLVAALAMANVALNFCAGCFVYYQLRRIGWIRGAAQAE</sequence>
<organism evidence="3 4">
    <name type="scientific">Candidatus Segetimicrobium genomatis</name>
    <dbReference type="NCBI Taxonomy" id="2569760"/>
    <lineage>
        <taxon>Bacteria</taxon>
        <taxon>Bacillati</taxon>
        <taxon>Candidatus Sysuimicrobiota</taxon>
        <taxon>Candidatus Sysuimicrobiia</taxon>
        <taxon>Candidatus Sysuimicrobiales</taxon>
        <taxon>Candidatus Segetimicrobiaceae</taxon>
        <taxon>Candidatus Segetimicrobium</taxon>
    </lineage>
</organism>
<evidence type="ECO:0000259" key="2">
    <source>
        <dbReference type="Pfam" id="PF14340"/>
    </source>
</evidence>
<feature type="transmembrane region" description="Helical" evidence="1">
    <location>
        <begin position="99"/>
        <end position="118"/>
    </location>
</feature>
<proteinExistence type="predicted"/>
<dbReference type="EMBL" id="VBAJ01000230">
    <property type="protein sequence ID" value="TMJ06384.1"/>
    <property type="molecule type" value="Genomic_DNA"/>
</dbReference>
<accession>A0A537LEE0</accession>
<keyword evidence="1" id="KW-1133">Transmembrane helix</keyword>
<dbReference type="PIRSF" id="PIRSF030042">
    <property type="entry name" value="UCP030042"/>
    <property type="match status" value="1"/>
</dbReference>
<comment type="caution">
    <text evidence="3">The sequence shown here is derived from an EMBL/GenBank/DDBJ whole genome shotgun (WGS) entry which is preliminary data.</text>
</comment>
<keyword evidence="1" id="KW-0472">Membrane</keyword>
<evidence type="ECO:0000313" key="3">
    <source>
        <dbReference type="EMBL" id="TMJ06384.1"/>
    </source>
</evidence>
<dbReference type="AlphaFoldDB" id="A0A537LEE0"/>
<feature type="transmembrane region" description="Helical" evidence="1">
    <location>
        <begin position="32"/>
        <end position="58"/>
    </location>
</feature>
<gene>
    <name evidence="3" type="ORF">E6G99_08970</name>
</gene>